<keyword evidence="4 6" id="KW-1133">Transmembrane helix</keyword>
<name>A0A7S8IE81_9CHLR</name>
<protein>
    <submittedName>
        <fullName evidence="8">CopD family protein</fullName>
    </submittedName>
</protein>
<dbReference type="AlphaFoldDB" id="A0A7S8IE81"/>
<dbReference type="PANTHER" id="PTHR34820">
    <property type="entry name" value="INNER MEMBRANE PROTEIN YEBZ"/>
    <property type="match status" value="1"/>
</dbReference>
<evidence type="ECO:0000313" key="9">
    <source>
        <dbReference type="Proteomes" id="UP000594468"/>
    </source>
</evidence>
<organism evidence="8 9">
    <name type="scientific">Phototrophicus methaneseepsis</name>
    <dbReference type="NCBI Taxonomy" id="2710758"/>
    <lineage>
        <taxon>Bacteria</taxon>
        <taxon>Bacillati</taxon>
        <taxon>Chloroflexota</taxon>
        <taxon>Candidatus Thermofontia</taxon>
        <taxon>Phototrophicales</taxon>
        <taxon>Phototrophicaceae</taxon>
        <taxon>Phototrophicus</taxon>
    </lineage>
</organism>
<feature type="transmembrane region" description="Helical" evidence="6">
    <location>
        <begin position="56"/>
        <end position="76"/>
    </location>
</feature>
<accession>A0A7S8IE81</accession>
<evidence type="ECO:0000256" key="1">
    <source>
        <dbReference type="ARBA" id="ARBA00004651"/>
    </source>
</evidence>
<comment type="subcellular location">
    <subcellularLocation>
        <location evidence="1">Cell membrane</location>
        <topology evidence="1">Multi-pass membrane protein</topology>
    </subcellularLocation>
</comment>
<feature type="transmembrane region" description="Helical" evidence="6">
    <location>
        <begin position="96"/>
        <end position="117"/>
    </location>
</feature>
<dbReference type="Proteomes" id="UP000594468">
    <property type="component" value="Chromosome"/>
</dbReference>
<dbReference type="KEGG" id="pmet:G4Y79_21100"/>
<gene>
    <name evidence="8" type="ORF">G4Y79_21100</name>
</gene>
<evidence type="ECO:0000256" key="5">
    <source>
        <dbReference type="ARBA" id="ARBA00023136"/>
    </source>
</evidence>
<keyword evidence="9" id="KW-1185">Reference proteome</keyword>
<dbReference type="InterPro" id="IPR008457">
    <property type="entry name" value="Cu-R_CopD_dom"/>
</dbReference>
<feature type="transmembrane region" description="Helical" evidence="6">
    <location>
        <begin position="6"/>
        <end position="32"/>
    </location>
</feature>
<dbReference type="GO" id="GO:0005886">
    <property type="term" value="C:plasma membrane"/>
    <property type="evidence" value="ECO:0007669"/>
    <property type="project" value="UniProtKB-SubCell"/>
</dbReference>
<proteinExistence type="predicted"/>
<reference evidence="8 9" key="1">
    <citation type="submission" date="2020-02" db="EMBL/GenBank/DDBJ databases">
        <authorList>
            <person name="Zheng R.K."/>
            <person name="Sun C.M."/>
        </authorList>
    </citation>
    <scope>NUCLEOTIDE SEQUENCE [LARGE SCALE GENOMIC DNA]</scope>
    <source>
        <strain evidence="9">rifampicinis</strain>
    </source>
</reference>
<evidence type="ECO:0000313" key="8">
    <source>
        <dbReference type="EMBL" id="QPC82154.1"/>
    </source>
</evidence>
<dbReference type="GO" id="GO:0006825">
    <property type="term" value="P:copper ion transport"/>
    <property type="evidence" value="ECO:0007669"/>
    <property type="project" value="InterPro"/>
</dbReference>
<evidence type="ECO:0000256" key="3">
    <source>
        <dbReference type="ARBA" id="ARBA00022692"/>
    </source>
</evidence>
<dbReference type="EMBL" id="CP062983">
    <property type="protein sequence ID" value="QPC82154.1"/>
    <property type="molecule type" value="Genomic_DNA"/>
</dbReference>
<evidence type="ECO:0000259" key="7">
    <source>
        <dbReference type="Pfam" id="PF05425"/>
    </source>
</evidence>
<keyword evidence="5 6" id="KW-0472">Membrane</keyword>
<dbReference type="Pfam" id="PF05425">
    <property type="entry name" value="CopD"/>
    <property type="match status" value="1"/>
</dbReference>
<sequence length="168" mass="19136">MSRPELALSLFFHLTATAIWIGGLLVTSILVWPEMRRVLENSPALYSLLTRLRKRFYPISNICLAVLIVTGLFQMTADTNYDGLMTFNNEWSRVMLIKHITIALMALTGWLLQYGIVPSLERTTLLLERNKGDQAEWAKLRHREIRLTWINVLLGLVILGLSAWAGAI</sequence>
<dbReference type="InterPro" id="IPR032694">
    <property type="entry name" value="CopC/D"/>
</dbReference>
<evidence type="ECO:0000256" key="4">
    <source>
        <dbReference type="ARBA" id="ARBA00022989"/>
    </source>
</evidence>
<evidence type="ECO:0000256" key="6">
    <source>
        <dbReference type="SAM" id="Phobius"/>
    </source>
</evidence>
<dbReference type="RefSeq" id="WP_195170223.1">
    <property type="nucleotide sequence ID" value="NZ_CP062983.1"/>
</dbReference>
<feature type="transmembrane region" description="Helical" evidence="6">
    <location>
        <begin position="147"/>
        <end position="167"/>
    </location>
</feature>
<keyword evidence="3 6" id="KW-0812">Transmembrane</keyword>
<dbReference type="PANTHER" id="PTHR34820:SF4">
    <property type="entry name" value="INNER MEMBRANE PROTEIN YEBZ"/>
    <property type="match status" value="1"/>
</dbReference>
<keyword evidence="2" id="KW-1003">Cell membrane</keyword>
<evidence type="ECO:0000256" key="2">
    <source>
        <dbReference type="ARBA" id="ARBA00022475"/>
    </source>
</evidence>
<feature type="domain" description="Copper resistance protein D" evidence="7">
    <location>
        <begin position="52"/>
        <end position="164"/>
    </location>
</feature>